<feature type="region of interest" description="Disordered" evidence="1">
    <location>
        <begin position="285"/>
        <end position="304"/>
    </location>
</feature>
<sequence>MALQAGDVGADRDVASVLGAALADLEPAAVGEFRLEGAGGGRARLGQLAADLRQHAPAHHLAVAAARLRVFRVERVQVPELRIAQHQPVGGVPEDEGLRDRLDRVAQAHVGGGAALGEVVLLAHVDGDADEMVAAIGGIRHHLGAGAQPDIGAVGAAHAEGVVDDGLVGGEPPREAVEVAVVGMDEGVHLAEGEILVLALVAEQGVHRVRPVDPPARDVPVPQAAAAAAERDVEALADLLADPVRPLGAAALQAVGEADADDDEGGGADQHDLVAGAGMPAPEQRLQGLHHRDPPPVRQTVHGGDERLAVRGRQLGRAEALAEGGQRLAIPEQPGEARRVPVERRMGGEDALLGGDQDQAAAVAGGGLGGQAAEVALVAGPRRRGRAGEDLDLGGGGGDDLVALAADVQRRDADEAGEEGREQRRDRVAEGRLGPDQAGIPCPRGPVDTENRARTRGEGSGSRLRHERTSTVGRLPCREAPRAAPNLYAI</sequence>
<accession>A0ABQ4RPG3</accession>
<dbReference type="Proteomes" id="UP001055303">
    <property type="component" value="Unassembled WGS sequence"/>
</dbReference>
<evidence type="ECO:0000256" key="1">
    <source>
        <dbReference type="SAM" id="MobiDB-lite"/>
    </source>
</evidence>
<reference evidence="2" key="2">
    <citation type="submission" date="2021-08" db="EMBL/GenBank/DDBJ databases">
        <authorList>
            <person name="Tani A."/>
            <person name="Ola A."/>
            <person name="Ogura Y."/>
            <person name="Katsura K."/>
            <person name="Hayashi T."/>
        </authorList>
    </citation>
    <scope>NUCLEOTIDE SEQUENCE</scope>
    <source>
        <strain evidence="2">DSM 22415</strain>
    </source>
</reference>
<feature type="compositionally biased region" description="Basic and acidic residues" evidence="1">
    <location>
        <begin position="410"/>
        <end position="430"/>
    </location>
</feature>
<protein>
    <submittedName>
        <fullName evidence="2">Uncharacterized protein</fullName>
    </submittedName>
</protein>
<feature type="region of interest" description="Disordered" evidence="1">
    <location>
        <begin position="255"/>
        <end position="275"/>
    </location>
</feature>
<comment type="caution">
    <text evidence="2">The sequence shown here is derived from an EMBL/GenBank/DDBJ whole genome shotgun (WGS) entry which is preliminary data.</text>
</comment>
<feature type="region of interest" description="Disordered" evidence="1">
    <location>
        <begin position="410"/>
        <end position="474"/>
    </location>
</feature>
<keyword evidence="3" id="KW-1185">Reference proteome</keyword>
<name>A0ABQ4RPG3_9HYPH</name>
<dbReference type="EMBL" id="BPQI01000240">
    <property type="protein sequence ID" value="GJD59693.1"/>
    <property type="molecule type" value="Genomic_DNA"/>
</dbReference>
<evidence type="ECO:0000313" key="2">
    <source>
        <dbReference type="EMBL" id="GJD59693.1"/>
    </source>
</evidence>
<reference evidence="2" key="1">
    <citation type="journal article" date="2021" name="Front. Microbiol.">
        <title>Comprehensive Comparative Genomics and Phenotyping of Methylobacterium Species.</title>
        <authorList>
            <person name="Alessa O."/>
            <person name="Ogura Y."/>
            <person name="Fujitani Y."/>
            <person name="Takami H."/>
            <person name="Hayashi T."/>
            <person name="Sahin N."/>
            <person name="Tani A."/>
        </authorList>
    </citation>
    <scope>NUCLEOTIDE SEQUENCE</scope>
    <source>
        <strain evidence="2">DSM 22415</strain>
    </source>
</reference>
<gene>
    <name evidence="2" type="ORF">IFDJLNFL_5624</name>
</gene>
<feature type="compositionally biased region" description="Basic and acidic residues" evidence="1">
    <location>
        <begin position="447"/>
        <end position="457"/>
    </location>
</feature>
<organism evidence="2 3">
    <name type="scientific">Methylobacterium dankookense</name>
    <dbReference type="NCBI Taxonomy" id="560405"/>
    <lineage>
        <taxon>Bacteria</taxon>
        <taxon>Pseudomonadati</taxon>
        <taxon>Pseudomonadota</taxon>
        <taxon>Alphaproteobacteria</taxon>
        <taxon>Hyphomicrobiales</taxon>
        <taxon>Methylobacteriaceae</taxon>
        <taxon>Methylobacterium</taxon>
    </lineage>
</organism>
<evidence type="ECO:0000313" key="3">
    <source>
        <dbReference type="Proteomes" id="UP001055303"/>
    </source>
</evidence>
<proteinExistence type="predicted"/>